<feature type="signal peptide" evidence="2">
    <location>
        <begin position="1"/>
        <end position="28"/>
    </location>
</feature>
<dbReference type="RefSeq" id="WP_069639267.1">
    <property type="nucleotide sequence ID" value="NZ_JAFBEZ010000012.1"/>
</dbReference>
<feature type="region of interest" description="Disordered" evidence="1">
    <location>
        <begin position="51"/>
        <end position="108"/>
    </location>
</feature>
<sequence length="108" mass="11316">MKKKLFISGGLVVLGLLLNALSPVTALAEDLLPSEVYYRDHIAVYEVNAKSPQLKQNEQLDPGGAAIGGGGYVGSGRASSGRTSSRKSSSYRSPSGRSSSRRTSASSR</sequence>
<reference evidence="4" key="1">
    <citation type="submission" date="2016-09" db="EMBL/GenBank/DDBJ databases">
        <authorList>
            <person name="Gulvik C.A."/>
        </authorList>
    </citation>
    <scope>NUCLEOTIDE SEQUENCE [LARGE SCALE GENOMIC DNA]</scope>
    <source>
        <strain evidence="4">LMG 26676</strain>
    </source>
</reference>
<name>A0A1E5HEA7_9ENTE</name>
<organism evidence="3 4">
    <name type="scientific">Enterococcus ureilyticus</name>
    <dbReference type="NCBI Taxonomy" id="1131292"/>
    <lineage>
        <taxon>Bacteria</taxon>
        <taxon>Bacillati</taxon>
        <taxon>Bacillota</taxon>
        <taxon>Bacilli</taxon>
        <taxon>Lactobacillales</taxon>
        <taxon>Enterococcaceae</taxon>
        <taxon>Enterococcus</taxon>
    </lineage>
</organism>
<accession>A0A1E5HEA7</accession>
<dbReference type="Proteomes" id="UP000094469">
    <property type="component" value="Unassembled WGS sequence"/>
</dbReference>
<gene>
    <name evidence="3" type="ORF">BCR24_12220</name>
</gene>
<evidence type="ECO:0000313" key="3">
    <source>
        <dbReference type="EMBL" id="OEG23282.1"/>
    </source>
</evidence>
<dbReference type="AlphaFoldDB" id="A0A1E5HEA7"/>
<evidence type="ECO:0000256" key="2">
    <source>
        <dbReference type="SAM" id="SignalP"/>
    </source>
</evidence>
<feature type="compositionally biased region" description="Low complexity" evidence="1">
    <location>
        <begin position="75"/>
        <end position="108"/>
    </location>
</feature>
<keyword evidence="4" id="KW-1185">Reference proteome</keyword>
<comment type="caution">
    <text evidence="3">The sequence shown here is derived from an EMBL/GenBank/DDBJ whole genome shotgun (WGS) entry which is preliminary data.</text>
</comment>
<feature type="chain" id="PRO_5009178466" evidence="2">
    <location>
        <begin position="29"/>
        <end position="108"/>
    </location>
</feature>
<proteinExistence type="predicted"/>
<protein>
    <submittedName>
        <fullName evidence="3">Uncharacterized protein</fullName>
    </submittedName>
</protein>
<feature type="compositionally biased region" description="Gly residues" evidence="1">
    <location>
        <begin position="65"/>
        <end position="74"/>
    </location>
</feature>
<evidence type="ECO:0000313" key="4">
    <source>
        <dbReference type="Proteomes" id="UP000094469"/>
    </source>
</evidence>
<keyword evidence="2" id="KW-0732">Signal</keyword>
<dbReference type="EMBL" id="MIKC01000005">
    <property type="protein sequence ID" value="OEG23282.1"/>
    <property type="molecule type" value="Genomic_DNA"/>
</dbReference>
<evidence type="ECO:0000256" key="1">
    <source>
        <dbReference type="SAM" id="MobiDB-lite"/>
    </source>
</evidence>